<evidence type="ECO:0000313" key="1">
    <source>
        <dbReference type="EMBL" id="KAI8027211.1"/>
    </source>
</evidence>
<dbReference type="EMBL" id="CM045760">
    <property type="protein sequence ID" value="KAI8027211.1"/>
    <property type="molecule type" value="Genomic_DNA"/>
</dbReference>
<proteinExistence type="predicted"/>
<protein>
    <submittedName>
        <fullName evidence="1">Ras suppressor protein 1</fullName>
    </submittedName>
</protein>
<dbReference type="Proteomes" id="UP001060215">
    <property type="component" value="Chromosome 3"/>
</dbReference>
<gene>
    <name evidence="1" type="ORF">LOK49_LG02G02755</name>
</gene>
<evidence type="ECO:0000313" key="2">
    <source>
        <dbReference type="Proteomes" id="UP001060215"/>
    </source>
</evidence>
<organism evidence="1 2">
    <name type="scientific">Camellia lanceoleosa</name>
    <dbReference type="NCBI Taxonomy" id="1840588"/>
    <lineage>
        <taxon>Eukaryota</taxon>
        <taxon>Viridiplantae</taxon>
        <taxon>Streptophyta</taxon>
        <taxon>Embryophyta</taxon>
        <taxon>Tracheophyta</taxon>
        <taxon>Spermatophyta</taxon>
        <taxon>Magnoliopsida</taxon>
        <taxon>eudicotyledons</taxon>
        <taxon>Gunneridae</taxon>
        <taxon>Pentapetalae</taxon>
        <taxon>asterids</taxon>
        <taxon>Ericales</taxon>
        <taxon>Theaceae</taxon>
        <taxon>Camellia</taxon>
    </lineage>
</organism>
<name>A0ACC0IP85_9ERIC</name>
<accession>A0ACC0IP85</accession>
<comment type="caution">
    <text evidence="1">The sequence shown here is derived from an EMBL/GenBank/DDBJ whole genome shotgun (WGS) entry which is preliminary data.</text>
</comment>
<keyword evidence="2" id="KW-1185">Reference proteome</keyword>
<sequence>MTDKLLYSHGKESSEIILLAGKELEDAPLLFFHDMSTLHVLDLSYTSVNSLPQSISRLNALHKLILRDCDFLMELPPKIGKLTNLDVIDLQGTEIIYLPKEIAKLIKLSYLKVSFYRYTNNYQESKHIDTIIPSASLLNLSRLNELRIDVNPNGDWWDIEVKTIIHDFCSLRELRTLELYLPTIELLEELIRDSPSLICLALTHFRFIVGHQVERFCLIYHLRLKRNSTIWRNQRKS</sequence>
<reference evidence="1 2" key="1">
    <citation type="journal article" date="2022" name="Plant J.">
        <title>Chromosome-level genome of Camellia lanceoleosa provides a valuable resource for understanding genome evolution and self-incompatibility.</title>
        <authorList>
            <person name="Gong W."/>
            <person name="Xiao S."/>
            <person name="Wang L."/>
            <person name="Liao Z."/>
            <person name="Chang Y."/>
            <person name="Mo W."/>
            <person name="Hu G."/>
            <person name="Li W."/>
            <person name="Zhao G."/>
            <person name="Zhu H."/>
            <person name="Hu X."/>
            <person name="Ji K."/>
            <person name="Xiang X."/>
            <person name="Song Q."/>
            <person name="Yuan D."/>
            <person name="Jin S."/>
            <person name="Zhang L."/>
        </authorList>
    </citation>
    <scope>NUCLEOTIDE SEQUENCE [LARGE SCALE GENOMIC DNA]</scope>
    <source>
        <strain evidence="1">SQ_2022a</strain>
    </source>
</reference>